<dbReference type="AlphaFoldDB" id="A0A7J9ITC4"/>
<proteinExistence type="predicted"/>
<comment type="caution">
    <text evidence="1">The sequence shown here is derived from an EMBL/GenBank/DDBJ whole genome shotgun (WGS) entry which is preliminary data.</text>
</comment>
<evidence type="ECO:0000313" key="1">
    <source>
        <dbReference type="EMBL" id="MBA0825386.1"/>
    </source>
</evidence>
<name>A0A7J9ITC4_9ROSI</name>
<dbReference type="EMBL" id="JABFAE010000003">
    <property type="protein sequence ID" value="MBA0825386.1"/>
    <property type="molecule type" value="Genomic_DNA"/>
</dbReference>
<accession>A0A7J9ITC4</accession>
<evidence type="ECO:0000313" key="2">
    <source>
        <dbReference type="Proteomes" id="UP000593575"/>
    </source>
</evidence>
<reference evidence="1 2" key="1">
    <citation type="journal article" date="2019" name="Genome Biol. Evol.">
        <title>Insights into the evolution of the New World diploid cottons (Gossypium, subgenus Houzingenia) based on genome sequencing.</title>
        <authorList>
            <person name="Grover C.E."/>
            <person name="Arick M.A. 2nd"/>
            <person name="Thrash A."/>
            <person name="Conover J.L."/>
            <person name="Sanders W.S."/>
            <person name="Peterson D.G."/>
            <person name="Frelichowski J.E."/>
            <person name="Scheffler J.A."/>
            <person name="Scheffler B.E."/>
            <person name="Wendel J.F."/>
        </authorList>
    </citation>
    <scope>NUCLEOTIDE SEQUENCE [LARGE SCALE GENOMIC DNA]</scope>
    <source>
        <strain evidence="1">6</strain>
        <tissue evidence="1">Leaf</tissue>
    </source>
</reference>
<sequence length="115" mass="13581">TYDSYFSYYYPESNTKNDEYTEDSSFVKWVRMLEDNISSFQATISSISNTLEQLLETVQHRVEMSTSVKEVKHEVLELKEKVHLTIVEHDMLNMGVKQEFGVGDHEKRKCYLNPY</sequence>
<dbReference type="Proteomes" id="UP000593575">
    <property type="component" value="Unassembled WGS sequence"/>
</dbReference>
<feature type="non-terminal residue" evidence="1">
    <location>
        <position position="1"/>
    </location>
</feature>
<keyword evidence="2" id="KW-1185">Reference proteome</keyword>
<gene>
    <name evidence="1" type="ORF">Goarm_021981</name>
</gene>
<organism evidence="1 2">
    <name type="scientific">Gossypium armourianum</name>
    <dbReference type="NCBI Taxonomy" id="34283"/>
    <lineage>
        <taxon>Eukaryota</taxon>
        <taxon>Viridiplantae</taxon>
        <taxon>Streptophyta</taxon>
        <taxon>Embryophyta</taxon>
        <taxon>Tracheophyta</taxon>
        <taxon>Spermatophyta</taxon>
        <taxon>Magnoliopsida</taxon>
        <taxon>eudicotyledons</taxon>
        <taxon>Gunneridae</taxon>
        <taxon>Pentapetalae</taxon>
        <taxon>rosids</taxon>
        <taxon>malvids</taxon>
        <taxon>Malvales</taxon>
        <taxon>Malvaceae</taxon>
        <taxon>Malvoideae</taxon>
        <taxon>Gossypium</taxon>
    </lineage>
</organism>
<protein>
    <submittedName>
        <fullName evidence="1">Uncharacterized protein</fullName>
    </submittedName>
</protein>